<comment type="catalytic activity">
    <reaction evidence="7">
        <text>Preferential cleavage: (Ac)2-L-Lys-D-Ala-|-D-Ala. Also transpeptidation of peptidyl-alanyl moieties that are N-acyl substituents of D-alanine.</text>
        <dbReference type="EC" id="3.4.16.4"/>
    </reaction>
</comment>
<name>A0ABX1C9Q9_9ACTN</name>
<dbReference type="Gene3D" id="3.40.710.10">
    <property type="entry name" value="DD-peptidase/beta-lactamase superfamily"/>
    <property type="match status" value="1"/>
</dbReference>
<dbReference type="InterPro" id="IPR001460">
    <property type="entry name" value="PCN-bd_Tpept"/>
</dbReference>
<keyword evidence="5" id="KW-0378">Hydrolase</keyword>
<feature type="domain" description="Penicillin-binding protein transpeptidase" evidence="11">
    <location>
        <begin position="523"/>
        <end position="691"/>
    </location>
</feature>
<keyword evidence="10" id="KW-0812">Transmembrane</keyword>
<protein>
    <submittedName>
        <fullName evidence="13">Penicillin-binding protein</fullName>
    </submittedName>
</protein>
<feature type="region of interest" description="Disordered" evidence="9">
    <location>
        <begin position="1"/>
        <end position="77"/>
    </location>
</feature>
<dbReference type="RefSeq" id="WP_168088632.1">
    <property type="nucleotide sequence ID" value="NZ_JAAVJC010000100.1"/>
</dbReference>
<evidence type="ECO:0000256" key="9">
    <source>
        <dbReference type="SAM" id="MobiDB-lite"/>
    </source>
</evidence>
<feature type="compositionally biased region" description="Gly residues" evidence="9">
    <location>
        <begin position="885"/>
        <end position="897"/>
    </location>
</feature>
<feature type="transmembrane region" description="Helical" evidence="10">
    <location>
        <begin position="94"/>
        <end position="116"/>
    </location>
</feature>
<proteinExistence type="predicted"/>
<feature type="compositionally biased region" description="Basic residues" evidence="9">
    <location>
        <begin position="1"/>
        <end position="14"/>
    </location>
</feature>
<dbReference type="Pfam" id="PF00912">
    <property type="entry name" value="Transgly"/>
    <property type="match status" value="1"/>
</dbReference>
<dbReference type="PANTHER" id="PTHR32282">
    <property type="entry name" value="BINDING PROTEIN TRANSPEPTIDASE, PUTATIVE-RELATED"/>
    <property type="match status" value="1"/>
</dbReference>
<feature type="compositionally biased region" description="Basic and acidic residues" evidence="9">
    <location>
        <begin position="63"/>
        <end position="77"/>
    </location>
</feature>
<keyword evidence="6" id="KW-0511">Multifunctional enzyme</keyword>
<keyword evidence="14" id="KW-1185">Reference proteome</keyword>
<sequence length="897" mass="95445">MSEHRRKPPSRGRRASGSSGRRAAPPPGPPTGPGQAGPPPGAGGPAYGSRAEARRAAQQGGRRRQEPEGKKRFIDYPRHGKQGVRRWLPSWRHLLGAALLFMAMAVGLFGIAYAMVSTPNPNEAAQQQTNVYYWADGSRMVVHGGGGDNRQNVGFEQLPDHLVNSVVSAENHTFWEDSGVDPMGIARAVVNMARGGETQSGSTITQQYVKNNYLSQEQTLERKFKELMISIKVGRDEKKEVILEGYLNTAYFGRGAYGIQAASQAYYGKNATDLDANESAFMTSLLKGPELHDPAGGTQGEVNAERNTNNAIERWKYVWNRKVELGYATAAERAENDEFPMPRQPTPAMDLAGQTGYLVQMADAYLVNEERVTPETLARGGLSIHTTFEKDKVEMMEGAVNSVLEQLDPEEREENQHVQFTSSAVKPGDGAVVAVYGGPSATEHFINNATRADVQVGSTFKPFVLAAALRDGIRDAGKGPDQGPEDRTRISAESKYYSENGLLIHNYDGSVWEGEDDDGEPFTWKQRNYEDQSQGDITLREAMEVSANSPFVQLSMDIGVKEVGKAAIDAGLPEGQLGEYNDTVPTFALGVSTVSSMNMANGYATFAAHGEQAEVYTVTKVDGRDGNIFTHEKQVKRTFDSAVADTVTDVLAGVVERGSGTAAQEIGKPAAAKTGTTDKNISAWFAGYTPHLSTAVGMYRYDQTDSGKGFQSMRGTGGMDNGVTGGSFPAQVWVEFMKGATADDEPTEFAEARDDGEVVYGGGAESPAPPPSDPPEEEEEESSEPSDPPEEEEEDTPEPDPSDDPDPSPDPSDDCRRWDPNCNDDGGQSGGPGGPGGPGGNGGPGGTGGPGGDSGGPGGDQGSPGDPADPSMPEDPVDPGDDEGGGWILGASGGGRD</sequence>
<keyword evidence="10" id="KW-1133">Transmembrane helix</keyword>
<keyword evidence="3" id="KW-0328">Glycosyltransferase</keyword>
<feature type="compositionally biased region" description="Acidic residues" evidence="9">
    <location>
        <begin position="875"/>
        <end position="884"/>
    </location>
</feature>
<feature type="region of interest" description="Disordered" evidence="9">
    <location>
        <begin position="758"/>
        <end position="897"/>
    </location>
</feature>
<evidence type="ECO:0000256" key="4">
    <source>
        <dbReference type="ARBA" id="ARBA00022679"/>
    </source>
</evidence>
<evidence type="ECO:0000313" key="13">
    <source>
        <dbReference type="EMBL" id="NJQ15878.1"/>
    </source>
</evidence>
<comment type="caution">
    <text evidence="13">The sequence shown here is derived from an EMBL/GenBank/DDBJ whole genome shotgun (WGS) entry which is preliminary data.</text>
</comment>
<evidence type="ECO:0000256" key="2">
    <source>
        <dbReference type="ARBA" id="ARBA00022670"/>
    </source>
</evidence>
<dbReference type="InterPro" id="IPR023346">
    <property type="entry name" value="Lysozyme-like_dom_sf"/>
</dbReference>
<dbReference type="InterPro" id="IPR012338">
    <property type="entry name" value="Beta-lactam/transpept-like"/>
</dbReference>
<evidence type="ECO:0000256" key="10">
    <source>
        <dbReference type="SAM" id="Phobius"/>
    </source>
</evidence>
<evidence type="ECO:0000256" key="8">
    <source>
        <dbReference type="ARBA" id="ARBA00049902"/>
    </source>
</evidence>
<evidence type="ECO:0000256" key="5">
    <source>
        <dbReference type="ARBA" id="ARBA00022801"/>
    </source>
</evidence>
<feature type="compositionally biased region" description="Gly residues" evidence="9">
    <location>
        <begin position="827"/>
        <end position="862"/>
    </location>
</feature>
<keyword evidence="1" id="KW-0121">Carboxypeptidase</keyword>
<evidence type="ECO:0000259" key="12">
    <source>
        <dbReference type="Pfam" id="PF00912"/>
    </source>
</evidence>
<feature type="compositionally biased region" description="Pro residues" evidence="9">
    <location>
        <begin position="24"/>
        <end position="42"/>
    </location>
</feature>
<comment type="catalytic activity">
    <reaction evidence="8">
        <text>[GlcNAc-(1-&gt;4)-Mur2Ac(oyl-L-Ala-gamma-D-Glu-L-Lys-D-Ala-D-Ala)](n)-di-trans,octa-cis-undecaprenyl diphosphate + beta-D-GlcNAc-(1-&gt;4)-Mur2Ac(oyl-L-Ala-gamma-D-Glu-L-Lys-D-Ala-D-Ala)-di-trans,octa-cis-undecaprenyl diphosphate = [GlcNAc-(1-&gt;4)-Mur2Ac(oyl-L-Ala-gamma-D-Glu-L-Lys-D-Ala-D-Ala)](n+1)-di-trans,octa-cis-undecaprenyl diphosphate + di-trans,octa-cis-undecaprenyl diphosphate + H(+)</text>
        <dbReference type="Rhea" id="RHEA:23708"/>
        <dbReference type="Rhea" id="RHEA-COMP:9602"/>
        <dbReference type="Rhea" id="RHEA-COMP:9603"/>
        <dbReference type="ChEBI" id="CHEBI:15378"/>
        <dbReference type="ChEBI" id="CHEBI:58405"/>
        <dbReference type="ChEBI" id="CHEBI:60033"/>
        <dbReference type="ChEBI" id="CHEBI:78435"/>
        <dbReference type="EC" id="2.4.99.28"/>
    </reaction>
</comment>
<keyword evidence="4" id="KW-0808">Transferase</keyword>
<organism evidence="13 14">
    <name type="scientific">Streptomyces bohaiensis</name>
    <dbReference type="NCBI Taxonomy" id="1431344"/>
    <lineage>
        <taxon>Bacteria</taxon>
        <taxon>Bacillati</taxon>
        <taxon>Actinomycetota</taxon>
        <taxon>Actinomycetes</taxon>
        <taxon>Kitasatosporales</taxon>
        <taxon>Streptomycetaceae</taxon>
        <taxon>Streptomyces</taxon>
    </lineage>
</organism>
<reference evidence="13 14" key="1">
    <citation type="submission" date="2020-03" db="EMBL/GenBank/DDBJ databases">
        <title>Draft genome of Streptomyces sp. ventii, isolated from the Axial Seamount in the Pacific Ocean, and resequencing of the two type strains Streptomyces lonarensis strain NCL 716 and Streptomyces bohaiensis strain 11A07.</title>
        <authorList>
            <person name="Loughran R.M."/>
            <person name="Pfannmuller K.M."/>
            <person name="Wasson B.J."/>
            <person name="Deadmond M.C."/>
            <person name="Paddock B.E."/>
            <person name="Koyack M.J."/>
            <person name="Gallegos D.A."/>
            <person name="Mitchell E.A."/>
            <person name="Ushijima B."/>
            <person name="Saw J.H."/>
            <person name="Mcphail K.L."/>
            <person name="Videau P."/>
        </authorList>
    </citation>
    <scope>NUCLEOTIDE SEQUENCE [LARGE SCALE GENOMIC DNA]</scope>
    <source>
        <strain evidence="13 14">11A07</strain>
    </source>
</reference>
<feature type="domain" description="Glycosyl transferase family 51" evidence="12">
    <location>
        <begin position="147"/>
        <end position="317"/>
    </location>
</feature>
<evidence type="ECO:0000256" key="6">
    <source>
        <dbReference type="ARBA" id="ARBA00023268"/>
    </source>
</evidence>
<dbReference type="Gene3D" id="1.10.3810.10">
    <property type="entry name" value="Biosynthetic peptidoglycan transglycosylase-like"/>
    <property type="match status" value="1"/>
</dbReference>
<accession>A0ABX1C9Q9</accession>
<evidence type="ECO:0000259" key="11">
    <source>
        <dbReference type="Pfam" id="PF00905"/>
    </source>
</evidence>
<dbReference type="PANTHER" id="PTHR32282:SF34">
    <property type="entry name" value="PENICILLIN-BINDING PROTEIN 1A"/>
    <property type="match status" value="1"/>
</dbReference>
<dbReference type="InterPro" id="IPR036950">
    <property type="entry name" value="PBP_transglycosylase"/>
</dbReference>
<keyword evidence="10" id="KW-0472">Membrane</keyword>
<feature type="compositionally biased region" description="Acidic residues" evidence="9">
    <location>
        <begin position="774"/>
        <end position="807"/>
    </location>
</feature>
<evidence type="ECO:0000313" key="14">
    <source>
        <dbReference type="Proteomes" id="UP000727056"/>
    </source>
</evidence>
<dbReference type="SUPFAM" id="SSF53955">
    <property type="entry name" value="Lysozyme-like"/>
    <property type="match status" value="1"/>
</dbReference>
<dbReference type="SUPFAM" id="SSF56601">
    <property type="entry name" value="beta-lactamase/transpeptidase-like"/>
    <property type="match status" value="1"/>
</dbReference>
<evidence type="ECO:0000256" key="1">
    <source>
        <dbReference type="ARBA" id="ARBA00022645"/>
    </source>
</evidence>
<dbReference type="Proteomes" id="UP000727056">
    <property type="component" value="Unassembled WGS sequence"/>
</dbReference>
<dbReference type="InterPro" id="IPR050396">
    <property type="entry name" value="Glycosyltr_51/Transpeptidase"/>
</dbReference>
<keyword evidence="2" id="KW-0645">Protease</keyword>
<dbReference type="Pfam" id="PF00905">
    <property type="entry name" value="Transpeptidase"/>
    <property type="match status" value="1"/>
</dbReference>
<gene>
    <name evidence="13" type="ORF">HCN52_13180</name>
</gene>
<evidence type="ECO:0000256" key="7">
    <source>
        <dbReference type="ARBA" id="ARBA00034000"/>
    </source>
</evidence>
<dbReference type="InterPro" id="IPR001264">
    <property type="entry name" value="Glyco_trans_51"/>
</dbReference>
<dbReference type="EMBL" id="JAAVJC010000100">
    <property type="protein sequence ID" value="NJQ15878.1"/>
    <property type="molecule type" value="Genomic_DNA"/>
</dbReference>
<evidence type="ECO:0000256" key="3">
    <source>
        <dbReference type="ARBA" id="ARBA00022676"/>
    </source>
</evidence>